<proteinExistence type="predicted"/>
<evidence type="ECO:0000313" key="1">
    <source>
        <dbReference type="EMBL" id="KAI8424985.1"/>
    </source>
</evidence>
<name>A0ACC0JLG1_CHOFU</name>
<dbReference type="Proteomes" id="UP001064048">
    <property type="component" value="Chromosome 11"/>
</dbReference>
<organism evidence="1 2">
    <name type="scientific">Choristoneura fumiferana</name>
    <name type="common">Spruce budworm moth</name>
    <name type="synonym">Archips fumiferana</name>
    <dbReference type="NCBI Taxonomy" id="7141"/>
    <lineage>
        <taxon>Eukaryota</taxon>
        <taxon>Metazoa</taxon>
        <taxon>Ecdysozoa</taxon>
        <taxon>Arthropoda</taxon>
        <taxon>Hexapoda</taxon>
        <taxon>Insecta</taxon>
        <taxon>Pterygota</taxon>
        <taxon>Neoptera</taxon>
        <taxon>Endopterygota</taxon>
        <taxon>Lepidoptera</taxon>
        <taxon>Glossata</taxon>
        <taxon>Ditrysia</taxon>
        <taxon>Tortricoidea</taxon>
        <taxon>Tortricidae</taxon>
        <taxon>Tortricinae</taxon>
        <taxon>Choristoneura</taxon>
    </lineage>
</organism>
<sequence>MSVSAPVIIRLLASSVSVASRAGKIVRDVMSKGELGIVEKGKDDYQTEADRSAERCIIDSLSRQYPKARIIGEEDSSPNENEVSPEWIVLDADKEVLGLECPASLKGVKEEDIVVWVDPLDGTSEYTQGALMLKRDPWERWKMYLSHPFISMKWYLSLLQSNFGFLEHVTVLIGISVNDKPVGGVIHQPYFKNQAGSEVKMGRTIWGLSEAGVGGFTPAPPPESIIITTTRSHSNPVVEKALQVMNAAQILRVGGAGYKLLEGKASVYVFASPGCKKWDTCAPEAVLSAAGGKLTDILGNFYKYGANEPKPNKTGVLAAVNDELHSYALNRIPQDLKDALANK</sequence>
<reference evidence="1 2" key="1">
    <citation type="journal article" date="2022" name="Genome Biol. Evol.">
        <title>The Spruce Budworm Genome: Reconstructing the Evolutionary History of Antifreeze Proteins.</title>
        <authorList>
            <person name="Beliveau C."/>
            <person name="Gagne P."/>
            <person name="Picq S."/>
            <person name="Vernygora O."/>
            <person name="Keeling C.I."/>
            <person name="Pinkney K."/>
            <person name="Doucet D."/>
            <person name="Wen F."/>
            <person name="Johnston J.S."/>
            <person name="Maaroufi H."/>
            <person name="Boyle B."/>
            <person name="Laroche J."/>
            <person name="Dewar K."/>
            <person name="Juretic N."/>
            <person name="Blackburn G."/>
            <person name="Nisole A."/>
            <person name="Brunet B."/>
            <person name="Brandao M."/>
            <person name="Lumley L."/>
            <person name="Duan J."/>
            <person name="Quan G."/>
            <person name="Lucarotti C.J."/>
            <person name="Roe A.D."/>
            <person name="Sperling F.A.H."/>
            <person name="Levesque R.C."/>
            <person name="Cusson M."/>
        </authorList>
    </citation>
    <scope>NUCLEOTIDE SEQUENCE [LARGE SCALE GENOMIC DNA]</scope>
    <source>
        <strain evidence="1">Glfc:IPQL:Cfum</strain>
    </source>
</reference>
<accession>A0ACC0JLG1</accession>
<comment type="caution">
    <text evidence="1">The sequence shown here is derived from an EMBL/GenBank/DDBJ whole genome shotgun (WGS) entry which is preliminary data.</text>
</comment>
<dbReference type="EMBL" id="CM046111">
    <property type="protein sequence ID" value="KAI8424985.1"/>
    <property type="molecule type" value="Genomic_DNA"/>
</dbReference>
<protein>
    <submittedName>
        <fullName evidence="1">Uncharacterized protein</fullName>
    </submittedName>
</protein>
<evidence type="ECO:0000313" key="2">
    <source>
        <dbReference type="Proteomes" id="UP001064048"/>
    </source>
</evidence>
<keyword evidence="2" id="KW-1185">Reference proteome</keyword>
<gene>
    <name evidence="1" type="ORF">MSG28_006881</name>
</gene>